<evidence type="ECO:0000259" key="2">
    <source>
        <dbReference type="Pfam" id="PF13407"/>
    </source>
</evidence>
<dbReference type="InterPro" id="IPR028082">
    <property type="entry name" value="Peripla_BP_I"/>
</dbReference>
<dbReference type="RefSeq" id="WP_161020895.1">
    <property type="nucleotide sequence ID" value="NZ_WWCP01000031.1"/>
</dbReference>
<dbReference type="Proteomes" id="UP000474565">
    <property type="component" value="Unassembled WGS sequence"/>
</dbReference>
<dbReference type="PROSITE" id="PS51257">
    <property type="entry name" value="PROKAR_LIPOPROTEIN"/>
    <property type="match status" value="1"/>
</dbReference>
<proteinExistence type="predicted"/>
<feature type="signal peptide" evidence="1">
    <location>
        <begin position="1"/>
        <end position="31"/>
    </location>
</feature>
<feature type="chain" id="PRO_5026762389" evidence="1">
    <location>
        <begin position="32"/>
        <end position="356"/>
    </location>
</feature>
<evidence type="ECO:0000313" key="4">
    <source>
        <dbReference type="Proteomes" id="UP000474565"/>
    </source>
</evidence>
<evidence type="ECO:0000313" key="3">
    <source>
        <dbReference type="EMBL" id="MYM84368.1"/>
    </source>
</evidence>
<dbReference type="SUPFAM" id="SSF53822">
    <property type="entry name" value="Periplasmic binding protein-like I"/>
    <property type="match status" value="1"/>
</dbReference>
<comment type="caution">
    <text evidence="3">The sequence shown here is derived from an EMBL/GenBank/DDBJ whole genome shotgun (WGS) entry which is preliminary data.</text>
</comment>
<keyword evidence="1" id="KW-0732">Signal</keyword>
<protein>
    <submittedName>
        <fullName evidence="3">Substrate-binding domain-containing protein</fullName>
    </submittedName>
</protein>
<dbReference type="Pfam" id="PF13407">
    <property type="entry name" value="Peripla_BP_4"/>
    <property type="match status" value="1"/>
</dbReference>
<feature type="domain" description="Periplasmic binding protein" evidence="2">
    <location>
        <begin position="49"/>
        <end position="302"/>
    </location>
</feature>
<accession>A0A6L8MR50</accession>
<name>A0A6L8MR50_9BURK</name>
<dbReference type="EMBL" id="WWCP01000031">
    <property type="protein sequence ID" value="MYM84368.1"/>
    <property type="molecule type" value="Genomic_DNA"/>
</dbReference>
<dbReference type="Gene3D" id="3.40.50.2300">
    <property type="match status" value="2"/>
</dbReference>
<dbReference type="AlphaFoldDB" id="A0A6L8MR50"/>
<sequence length="356" mass="38105">MKVSHIGKLATRCLAGVALLSALACWQAAVAAPWTGPVAGPAAQRDKRITFISYDLRNGGITAAYRGLFTAARELGWQLELVDGHGDHNLIRAAFRGAVAQRIDGIVIGGFDTDILAPELPQARQAGVVLVGWHAAALPGPARPLFTNVSTAPEEVARIAAEFVINSATGPVGVVIFNDDRFPIANVKAGRMAQIIARCAHCKLLAIENIRIEQARASVPDAVARLNRQHGRAWTHNLAINDAYFDAMNVALVSQRRADIRNVAAGDGSAVAISRIGSGMSQQMATVAEPASQQGWQIADEFNRAFAGHPPSGYVSEPIMVTQAFLAAPRGADIEADIPYRQAYRRIWQIRGDQAK</sequence>
<dbReference type="InterPro" id="IPR025997">
    <property type="entry name" value="SBP_2_dom"/>
</dbReference>
<evidence type="ECO:0000256" key="1">
    <source>
        <dbReference type="SAM" id="SignalP"/>
    </source>
</evidence>
<reference evidence="3 4" key="1">
    <citation type="submission" date="2019-12" db="EMBL/GenBank/DDBJ databases">
        <title>Novel species isolated from a subtropical stream in China.</title>
        <authorList>
            <person name="Lu H."/>
        </authorList>
    </citation>
    <scope>NUCLEOTIDE SEQUENCE [LARGE SCALE GENOMIC DNA]</scope>
    <source>
        <strain evidence="3 4">FT50W</strain>
    </source>
</reference>
<gene>
    <name evidence="3" type="ORF">GTP44_20735</name>
</gene>
<organism evidence="3 4">
    <name type="scientific">Duganella lactea</name>
    <dbReference type="NCBI Taxonomy" id="2692173"/>
    <lineage>
        <taxon>Bacteria</taxon>
        <taxon>Pseudomonadati</taxon>
        <taxon>Pseudomonadota</taxon>
        <taxon>Betaproteobacteria</taxon>
        <taxon>Burkholderiales</taxon>
        <taxon>Oxalobacteraceae</taxon>
        <taxon>Telluria group</taxon>
        <taxon>Duganella</taxon>
    </lineage>
</organism>